<dbReference type="AlphaFoldDB" id="A0AAP0NUU4"/>
<feature type="chain" id="PRO_5042880580" evidence="1">
    <location>
        <begin position="21"/>
        <end position="138"/>
    </location>
</feature>
<evidence type="ECO:0000313" key="3">
    <source>
        <dbReference type="Proteomes" id="UP001417504"/>
    </source>
</evidence>
<sequence length="138" mass="15835">MASSLLFTFLLLGLVGCCYGSVFFSSLNRTLVVQSSPKQGDVLRAEEGKIRVSWTLNPTLPTSTDDHYTKLKLKLCYAPINQKDRAWRKTENEMKKDKTCQFTIVDKVYESGQNRAEVRLGGRERRPHRNILREGLRL</sequence>
<evidence type="ECO:0000256" key="1">
    <source>
        <dbReference type="SAM" id="SignalP"/>
    </source>
</evidence>
<dbReference type="EMBL" id="JBBNAE010000006">
    <property type="protein sequence ID" value="KAK9117326.1"/>
    <property type="molecule type" value="Genomic_DNA"/>
</dbReference>
<protein>
    <submittedName>
        <fullName evidence="2">Uncharacterized protein</fullName>
    </submittedName>
</protein>
<dbReference type="InterPro" id="IPR016605">
    <property type="entry name" value="Transptr_NO3_Nar2"/>
</dbReference>
<dbReference type="GO" id="GO:0015112">
    <property type="term" value="F:nitrate transmembrane transporter activity"/>
    <property type="evidence" value="ECO:0007669"/>
    <property type="project" value="TreeGrafter"/>
</dbReference>
<keyword evidence="1" id="KW-0732">Signal</keyword>
<dbReference type="GO" id="GO:0005886">
    <property type="term" value="C:plasma membrane"/>
    <property type="evidence" value="ECO:0007669"/>
    <property type="project" value="TreeGrafter"/>
</dbReference>
<dbReference type="Pfam" id="PF16974">
    <property type="entry name" value="NAR2"/>
    <property type="match status" value="1"/>
</dbReference>
<dbReference type="GO" id="GO:0010167">
    <property type="term" value="P:response to nitrate"/>
    <property type="evidence" value="ECO:0007669"/>
    <property type="project" value="InterPro"/>
</dbReference>
<proteinExistence type="predicted"/>
<dbReference type="Proteomes" id="UP001417504">
    <property type="component" value="Unassembled WGS sequence"/>
</dbReference>
<feature type="signal peptide" evidence="1">
    <location>
        <begin position="1"/>
        <end position="20"/>
    </location>
</feature>
<reference evidence="2 3" key="1">
    <citation type="submission" date="2024-01" db="EMBL/GenBank/DDBJ databases">
        <title>Genome assemblies of Stephania.</title>
        <authorList>
            <person name="Yang L."/>
        </authorList>
    </citation>
    <scope>NUCLEOTIDE SEQUENCE [LARGE SCALE GENOMIC DNA]</scope>
    <source>
        <strain evidence="2">QJT</strain>
        <tissue evidence="2">Leaf</tissue>
    </source>
</reference>
<accession>A0AAP0NUU4</accession>
<organism evidence="2 3">
    <name type="scientific">Stephania japonica</name>
    <dbReference type="NCBI Taxonomy" id="461633"/>
    <lineage>
        <taxon>Eukaryota</taxon>
        <taxon>Viridiplantae</taxon>
        <taxon>Streptophyta</taxon>
        <taxon>Embryophyta</taxon>
        <taxon>Tracheophyta</taxon>
        <taxon>Spermatophyta</taxon>
        <taxon>Magnoliopsida</taxon>
        <taxon>Ranunculales</taxon>
        <taxon>Menispermaceae</taxon>
        <taxon>Menispermoideae</taxon>
        <taxon>Cissampelideae</taxon>
        <taxon>Stephania</taxon>
    </lineage>
</organism>
<name>A0AAP0NUU4_9MAGN</name>
<dbReference type="PANTHER" id="PTHR34806:SF1">
    <property type="entry name" value="HIGH-AFFINITY NITRATE TRANSPORTER 3.1"/>
    <property type="match status" value="1"/>
</dbReference>
<gene>
    <name evidence="2" type="ORF">Sjap_016273</name>
</gene>
<evidence type="ECO:0000313" key="2">
    <source>
        <dbReference type="EMBL" id="KAK9117326.1"/>
    </source>
</evidence>
<dbReference type="PANTHER" id="PTHR34806">
    <property type="entry name" value="HIGH-AFFINITY NITRATE TRANSPORTER 3.2"/>
    <property type="match status" value="1"/>
</dbReference>
<keyword evidence="3" id="KW-1185">Reference proteome</keyword>
<comment type="caution">
    <text evidence="2">The sequence shown here is derived from an EMBL/GenBank/DDBJ whole genome shotgun (WGS) entry which is preliminary data.</text>
</comment>